<keyword evidence="1" id="KW-0732">Signal</keyword>
<keyword evidence="3" id="KW-1185">Reference proteome</keyword>
<reference evidence="2 3" key="1">
    <citation type="submission" date="2016-04" db="EMBL/GenBank/DDBJ databases">
        <authorList>
            <person name="Chen L."/>
            <person name="Zhuang W."/>
            <person name="Wang G."/>
        </authorList>
    </citation>
    <scope>NUCLEOTIDE SEQUENCE [LARGE SCALE GENOMIC DNA]</scope>
    <source>
        <strain evidence="3">GR20</strain>
    </source>
</reference>
<gene>
    <name evidence="2" type="ORF">A4D02_20030</name>
</gene>
<protein>
    <recommendedName>
        <fullName evidence="4">Lipoprotein</fullName>
    </recommendedName>
</protein>
<name>A0ABX3P351_9BACT</name>
<proteinExistence type="predicted"/>
<dbReference type="PROSITE" id="PS51257">
    <property type="entry name" value="PROKAR_LIPOPROTEIN"/>
    <property type="match status" value="1"/>
</dbReference>
<evidence type="ECO:0000313" key="2">
    <source>
        <dbReference type="EMBL" id="OQP53979.1"/>
    </source>
</evidence>
<dbReference type="Proteomes" id="UP000192277">
    <property type="component" value="Unassembled WGS sequence"/>
</dbReference>
<organism evidence="2 3">
    <name type="scientific">Niastella koreensis</name>
    <dbReference type="NCBI Taxonomy" id="354356"/>
    <lineage>
        <taxon>Bacteria</taxon>
        <taxon>Pseudomonadati</taxon>
        <taxon>Bacteroidota</taxon>
        <taxon>Chitinophagia</taxon>
        <taxon>Chitinophagales</taxon>
        <taxon>Chitinophagaceae</taxon>
        <taxon>Niastella</taxon>
    </lineage>
</organism>
<accession>A0ABX3P351</accession>
<dbReference type="RefSeq" id="WP_014216369.1">
    <property type="nucleotide sequence ID" value="NZ_LWBO01000002.1"/>
</dbReference>
<evidence type="ECO:0008006" key="4">
    <source>
        <dbReference type="Google" id="ProtNLM"/>
    </source>
</evidence>
<evidence type="ECO:0000313" key="3">
    <source>
        <dbReference type="Proteomes" id="UP000192277"/>
    </source>
</evidence>
<feature type="chain" id="PRO_5045579587" description="Lipoprotein" evidence="1">
    <location>
        <begin position="22"/>
        <end position="151"/>
    </location>
</feature>
<comment type="caution">
    <text evidence="2">The sequence shown here is derived from an EMBL/GenBank/DDBJ whole genome shotgun (WGS) entry which is preliminary data.</text>
</comment>
<dbReference type="EMBL" id="LWBO01000002">
    <property type="protein sequence ID" value="OQP53979.1"/>
    <property type="molecule type" value="Genomic_DNA"/>
</dbReference>
<evidence type="ECO:0000256" key="1">
    <source>
        <dbReference type="SAM" id="SignalP"/>
    </source>
</evidence>
<feature type="signal peptide" evidence="1">
    <location>
        <begin position="1"/>
        <end position="21"/>
    </location>
</feature>
<sequence length="151" mass="17047">MKIFYLFSLICLLLASSCIRSKDDCPGNLLDKGDDRLTIVNNSSENVNFTFSFQYPQDSGYLAAYVPTVQSINNDPIWNVGANSSKKYKSRGCWTAGFDQLFPSGKMHILIFNIDSVKAYPAAEIISRGLYKSYLYTLDELIANNWQVVYP</sequence>